<dbReference type="FunFam" id="1.10.730.10:FF:000011">
    <property type="entry name" value="Leucine--tRNA ligase chloroplastic/mitochondrial"/>
    <property type="match status" value="1"/>
</dbReference>
<dbReference type="PRINTS" id="PR00985">
    <property type="entry name" value="TRNASYNTHLEU"/>
</dbReference>
<dbReference type="RefSeq" id="WP_132000468.1">
    <property type="nucleotide sequence ID" value="NZ_SMFK01000001.1"/>
</dbReference>
<feature type="domain" description="Methionyl/Valyl/Leucyl/Isoleucyl-tRNA synthetase anticodon-binding" evidence="13">
    <location>
        <begin position="935"/>
        <end position="1047"/>
    </location>
</feature>
<evidence type="ECO:0000256" key="7">
    <source>
        <dbReference type="ARBA" id="ARBA00023146"/>
    </source>
</evidence>
<keyword evidence="4 9" id="KW-0547">Nucleotide-binding</keyword>
<dbReference type="InterPro" id="IPR009008">
    <property type="entry name" value="Val/Leu/Ile-tRNA-synth_edit"/>
</dbReference>
<dbReference type="FunFam" id="3.40.50.620:FF:000056">
    <property type="entry name" value="Leucine--tRNA ligase"/>
    <property type="match status" value="1"/>
</dbReference>
<dbReference type="Proteomes" id="UP000295479">
    <property type="component" value="Unassembled WGS sequence"/>
</dbReference>
<feature type="domain" description="Aminoacyl-tRNA synthetase class Ia" evidence="11">
    <location>
        <begin position="12"/>
        <end position="165"/>
    </location>
</feature>
<dbReference type="HAMAP" id="MF_00049_B">
    <property type="entry name" value="Leu_tRNA_synth_B"/>
    <property type="match status" value="1"/>
</dbReference>
<evidence type="ECO:0000256" key="1">
    <source>
        <dbReference type="ARBA" id="ARBA00005594"/>
    </source>
</evidence>
<protein>
    <recommendedName>
        <fullName evidence="9">Leucine--tRNA ligase</fullName>
        <ecNumber evidence="9">6.1.1.4</ecNumber>
    </recommendedName>
    <alternativeName>
        <fullName evidence="9">Leucyl-tRNA synthetase</fullName>
        <shortName evidence="9">LeuRS</shortName>
    </alternativeName>
</protein>
<dbReference type="InterPro" id="IPR007569">
    <property type="entry name" value="DUF559"/>
</dbReference>
<dbReference type="GO" id="GO:0005524">
    <property type="term" value="F:ATP binding"/>
    <property type="evidence" value="ECO:0007669"/>
    <property type="project" value="UniProtKB-UniRule"/>
</dbReference>
<comment type="subcellular location">
    <subcellularLocation>
        <location evidence="9">Cytoplasm</location>
    </subcellularLocation>
</comment>
<dbReference type="Pfam" id="PF04480">
    <property type="entry name" value="DUF559"/>
    <property type="match status" value="1"/>
</dbReference>
<evidence type="ECO:0000256" key="10">
    <source>
        <dbReference type="RuleBase" id="RU363035"/>
    </source>
</evidence>
<feature type="binding site" evidence="9">
    <location>
        <position position="862"/>
    </location>
    <ligand>
        <name>ATP</name>
        <dbReference type="ChEBI" id="CHEBI:30616"/>
    </ligand>
</feature>
<dbReference type="InterPro" id="IPR009080">
    <property type="entry name" value="tRNAsynth_Ia_anticodon-bd"/>
</dbReference>
<gene>
    <name evidence="9" type="primary">leuS</name>
    <name evidence="15" type="ORF">E0F76_00955</name>
</gene>
<dbReference type="PANTHER" id="PTHR43740:SF2">
    <property type="entry name" value="LEUCINE--TRNA LIGASE, MITOCHONDRIAL"/>
    <property type="match status" value="1"/>
</dbReference>
<evidence type="ECO:0000256" key="3">
    <source>
        <dbReference type="ARBA" id="ARBA00022598"/>
    </source>
</evidence>
<dbReference type="InterPro" id="IPR025709">
    <property type="entry name" value="Leu_tRNA-synth_edit"/>
</dbReference>
<evidence type="ECO:0000256" key="5">
    <source>
        <dbReference type="ARBA" id="ARBA00022840"/>
    </source>
</evidence>
<dbReference type="SUPFAM" id="SSF47323">
    <property type="entry name" value="Anticodon-binding domain of a subclass of class I aminoacyl-tRNA synthetases"/>
    <property type="match status" value="1"/>
</dbReference>
<accession>A0A4R5CGM9</accession>
<dbReference type="Gene3D" id="3.40.960.10">
    <property type="entry name" value="VSR Endonuclease"/>
    <property type="match status" value="1"/>
</dbReference>
<comment type="catalytic activity">
    <reaction evidence="8 9">
        <text>tRNA(Leu) + L-leucine + ATP = L-leucyl-tRNA(Leu) + AMP + diphosphate</text>
        <dbReference type="Rhea" id="RHEA:11688"/>
        <dbReference type="Rhea" id="RHEA-COMP:9613"/>
        <dbReference type="Rhea" id="RHEA-COMP:9622"/>
        <dbReference type="ChEBI" id="CHEBI:30616"/>
        <dbReference type="ChEBI" id="CHEBI:33019"/>
        <dbReference type="ChEBI" id="CHEBI:57427"/>
        <dbReference type="ChEBI" id="CHEBI:78442"/>
        <dbReference type="ChEBI" id="CHEBI:78494"/>
        <dbReference type="ChEBI" id="CHEBI:456215"/>
        <dbReference type="EC" id="6.1.1.4"/>
    </reaction>
</comment>
<reference evidence="15 16" key="1">
    <citation type="submission" date="2019-03" db="EMBL/GenBank/DDBJ databases">
        <title>Flavobacterium AR-3-4 sp. nov. isolated from arctic soil.</title>
        <authorList>
            <person name="Chaudhary D.K."/>
        </authorList>
    </citation>
    <scope>NUCLEOTIDE SEQUENCE [LARGE SCALE GENOMIC DNA]</scope>
    <source>
        <strain evidence="15 16">AR-3-4</strain>
    </source>
</reference>
<dbReference type="FunFam" id="3.40.50.620:FF:000060">
    <property type="entry name" value="Leucine--tRNA ligase"/>
    <property type="match status" value="1"/>
</dbReference>
<keyword evidence="3 9" id="KW-0436">Ligase</keyword>
<comment type="similarity">
    <text evidence="1 9 10">Belongs to the class-I aminoacyl-tRNA synthetase family.</text>
</comment>
<dbReference type="Gene3D" id="1.10.730.10">
    <property type="entry name" value="Isoleucyl-tRNA Synthetase, Domain 1"/>
    <property type="match status" value="2"/>
</dbReference>
<keyword evidence="7 9" id="KW-0030">Aminoacyl-tRNA synthetase</keyword>
<dbReference type="InterPro" id="IPR011335">
    <property type="entry name" value="Restrct_endonuc-II-like"/>
</dbReference>
<dbReference type="PROSITE" id="PS00178">
    <property type="entry name" value="AA_TRNA_LIGASE_I"/>
    <property type="match status" value="1"/>
</dbReference>
<evidence type="ECO:0000313" key="15">
    <source>
        <dbReference type="EMBL" id="TDD99328.1"/>
    </source>
</evidence>
<dbReference type="NCBIfam" id="TIGR00396">
    <property type="entry name" value="leuS_bact"/>
    <property type="match status" value="1"/>
</dbReference>
<dbReference type="InterPro" id="IPR001412">
    <property type="entry name" value="aa-tRNA-synth_I_CS"/>
</dbReference>
<dbReference type="InterPro" id="IPR014729">
    <property type="entry name" value="Rossmann-like_a/b/a_fold"/>
</dbReference>
<dbReference type="EC" id="6.1.1.4" evidence="9"/>
<dbReference type="Gene3D" id="3.40.50.620">
    <property type="entry name" value="HUPs"/>
    <property type="match status" value="3"/>
</dbReference>
<dbReference type="GO" id="GO:0002161">
    <property type="term" value="F:aminoacyl-tRNA deacylase activity"/>
    <property type="evidence" value="ECO:0007669"/>
    <property type="project" value="InterPro"/>
</dbReference>
<dbReference type="InterPro" id="IPR002302">
    <property type="entry name" value="Leu-tRNA-ligase"/>
</dbReference>
<evidence type="ECO:0000256" key="8">
    <source>
        <dbReference type="ARBA" id="ARBA00047469"/>
    </source>
</evidence>
<evidence type="ECO:0000313" key="16">
    <source>
        <dbReference type="Proteomes" id="UP000295479"/>
    </source>
</evidence>
<dbReference type="InterPro" id="IPR013155">
    <property type="entry name" value="M/V/L/I-tRNA-synth_anticd-bd"/>
</dbReference>
<keyword evidence="2 9" id="KW-0963">Cytoplasm</keyword>
<evidence type="ECO:0000259" key="14">
    <source>
        <dbReference type="Pfam" id="PF13603"/>
    </source>
</evidence>
<evidence type="ECO:0000259" key="13">
    <source>
        <dbReference type="Pfam" id="PF08264"/>
    </source>
</evidence>
<name>A0A4R5CGM9_9FLAO</name>
<evidence type="ECO:0000256" key="4">
    <source>
        <dbReference type="ARBA" id="ARBA00022741"/>
    </source>
</evidence>
<dbReference type="GO" id="GO:0004823">
    <property type="term" value="F:leucine-tRNA ligase activity"/>
    <property type="evidence" value="ECO:0007669"/>
    <property type="project" value="UniProtKB-UniRule"/>
</dbReference>
<comment type="caution">
    <text evidence="15">The sequence shown here is derived from an EMBL/GenBank/DDBJ whole genome shotgun (WGS) entry which is preliminary data.</text>
</comment>
<dbReference type="SUPFAM" id="SSF52374">
    <property type="entry name" value="Nucleotidylyl transferase"/>
    <property type="match status" value="1"/>
</dbReference>
<dbReference type="CDD" id="cd07958">
    <property type="entry name" value="Anticodon_Ia_Leu_BEm"/>
    <property type="match status" value="1"/>
</dbReference>
<sequence>MKYNPNEIEAKWQQYWAENQTFAAQNNSETRGEAKLSVAKPKFYVLDMFPYPSGAGLHVGHPLGYIASDVYSRYKRHRGFNVLHPMGYDSFGLPAEQYAIQTGQRPEDTTSVNIDGGVDKEGNKIAGYRKQLDKIGFSFDWSREVRTSNPDYYKHTQWIFIQLFNSWYNKNSDKAEDISTLIAVFLTEGNANVEAVCDENIISFSSNEWNAFSSEKQQRILLQYRLTYLAETEVNWCPGLGTVLANDEIINGVSERGGFSVVRKKMTQWSMRISAYAERLLQGLNAIDWSESIKESQRNWIGKSVGALVTFPIINGNKNIKNQLLEKAKGLRENPTETEQILWLSLKSKALDYKFKHQYLIGDYIVDFVCLSKKMVIVINEETQDFQKVTNVERAKVIAENGFKIIRFNKEEIIRNIAGVLDTITLELDEISESNSEFKKIEVFTTRPDTIFGVTFMTLAPEHELVAQITTPEQKAAVAAYIEKTAKRSERERMADVKTISGVFTGAYAEHPFTKEPIPVWIGDYVLAGYGTGAVMAVPCGDERDYAFANFFKGQSGMQEIKNIFDKDISEAAFGAKEGFQIVNSDFLNGMGYKDATKKVIVELEKLNQGKGKINYRLRDAVFSRQRYWGEPFPVYYVNGLPQMIDPKHLPIILPEVEKYLPTEDGLPPLGNAAVWAWDSVQCSVVSVHLIDNKTIFPLELNTMPGWAGSSWYWMRYMDAGNENEFASKEALAYWESVDLYIGGSEHATGHLLYSRFWNKFLKDKGFAPTEEPFKKLINQGMILGMSAFVYRLDGTNTYVSKNKIESQKVQPIHVDVSMVNSSDELDIEKFKNWREDYANAEFICDENGKYIVGREIEKMSKSKYNVVTPDDICNEYGADTLRLYEMFLGPLEQAKPWNTAGISGVFGFLKKLWRLYFDENGLIVTNNEPSKDSLKSLHKTIKKVAEDIEGFSFNTSVSQFMICVNELSTQRCHERAILEPLTILISSYAPHIAEELWSHLGNSDSIATVAYPTLDEKHLVESSKEYPVSFNGKMRFTIELALDLSKEQIEEIIMKDERTLKQLDGRIPNKIIIVPGKVINLVG</sequence>
<feature type="domain" description="Leucyl-tRNA synthetase editing" evidence="14">
    <location>
        <begin position="438"/>
        <end position="604"/>
    </location>
</feature>
<dbReference type="GO" id="GO:0006429">
    <property type="term" value="P:leucyl-tRNA aminoacylation"/>
    <property type="evidence" value="ECO:0007669"/>
    <property type="project" value="UniProtKB-UniRule"/>
</dbReference>
<comment type="caution">
    <text evidence="9">Lacks conserved residue(s) required for the propagation of feature annotation.</text>
</comment>
<dbReference type="SUPFAM" id="SSF52980">
    <property type="entry name" value="Restriction endonuclease-like"/>
    <property type="match status" value="1"/>
</dbReference>
<dbReference type="AlphaFoldDB" id="A0A4R5CGM9"/>
<evidence type="ECO:0000256" key="2">
    <source>
        <dbReference type="ARBA" id="ARBA00022490"/>
    </source>
</evidence>
<dbReference type="OrthoDB" id="9810365at2"/>
<dbReference type="Pfam" id="PF13603">
    <property type="entry name" value="tRNA-synt_1_2"/>
    <property type="match status" value="1"/>
</dbReference>
<keyword evidence="6 9" id="KW-0648">Protein biosynthesis</keyword>
<evidence type="ECO:0000256" key="6">
    <source>
        <dbReference type="ARBA" id="ARBA00022917"/>
    </source>
</evidence>
<proteinExistence type="inferred from homology"/>
<organism evidence="15 16">
    <name type="scientific">Flavobacterium cellulosilyticum</name>
    <dbReference type="NCBI Taxonomy" id="2541731"/>
    <lineage>
        <taxon>Bacteria</taxon>
        <taxon>Pseudomonadati</taxon>
        <taxon>Bacteroidota</taxon>
        <taxon>Flavobacteriia</taxon>
        <taxon>Flavobacteriales</taxon>
        <taxon>Flavobacteriaceae</taxon>
        <taxon>Flavobacterium</taxon>
    </lineage>
</organism>
<keyword evidence="16" id="KW-1185">Reference proteome</keyword>
<dbReference type="InterPro" id="IPR002300">
    <property type="entry name" value="aa-tRNA-synth_Ia"/>
</dbReference>
<dbReference type="GO" id="GO:0005829">
    <property type="term" value="C:cytosol"/>
    <property type="evidence" value="ECO:0007669"/>
    <property type="project" value="TreeGrafter"/>
</dbReference>
<dbReference type="EMBL" id="SMFK01000001">
    <property type="protein sequence ID" value="TDD99328.1"/>
    <property type="molecule type" value="Genomic_DNA"/>
</dbReference>
<dbReference type="SUPFAM" id="SSF50677">
    <property type="entry name" value="ValRS/IleRS/LeuRS editing domain"/>
    <property type="match status" value="1"/>
</dbReference>
<evidence type="ECO:0000259" key="12">
    <source>
        <dbReference type="Pfam" id="PF04480"/>
    </source>
</evidence>
<evidence type="ECO:0000259" key="11">
    <source>
        <dbReference type="Pfam" id="PF00133"/>
    </source>
</evidence>
<evidence type="ECO:0000256" key="9">
    <source>
        <dbReference type="HAMAP-Rule" id="MF_00049"/>
    </source>
</evidence>
<dbReference type="PANTHER" id="PTHR43740">
    <property type="entry name" value="LEUCYL-TRNA SYNTHETASE"/>
    <property type="match status" value="1"/>
</dbReference>
<keyword evidence="5 9" id="KW-0067">ATP-binding</keyword>
<dbReference type="Pfam" id="PF08264">
    <property type="entry name" value="Anticodon_1"/>
    <property type="match status" value="1"/>
</dbReference>
<dbReference type="Pfam" id="PF00133">
    <property type="entry name" value="tRNA-synt_1"/>
    <property type="match status" value="2"/>
</dbReference>
<feature type="domain" description="Aminoacyl-tRNA synthetase class Ia" evidence="11">
    <location>
        <begin position="856"/>
        <end position="885"/>
    </location>
</feature>
<feature type="domain" description="DUF559" evidence="12">
    <location>
        <begin position="324"/>
        <end position="428"/>
    </location>
</feature>
<feature type="short sequence motif" description="'KMSKS' region" evidence="9">
    <location>
        <begin position="859"/>
        <end position="863"/>
    </location>
</feature>